<evidence type="ECO:0000313" key="1">
    <source>
        <dbReference type="EMBL" id="XCA33332.1"/>
    </source>
</evidence>
<reference evidence="1" key="1">
    <citation type="submission" date="2024-06" db="EMBL/GenBank/DDBJ databases">
        <title>Genome assembly of the Polyergus mexicanus.</title>
        <authorList>
            <person name="Cash E."/>
            <person name="Tustsui N.D."/>
            <person name="Ward P."/>
            <person name="Nguyen O."/>
            <person name="Sahasrabudhe R."/>
            <person name="Fairbairn C.W."/>
            <person name="Seligmann W.E."/>
            <person name="Sacco S."/>
            <person name="Beraut E."/>
            <person name="Miller C."/>
            <person name="Toffelmier E."/>
            <person name="Shaffer H.B."/>
        </authorList>
    </citation>
    <scope>NUCLEOTIDE SEQUENCE</scope>
    <source>
        <strain evidence="1">NDT 795.1</strain>
    </source>
</reference>
<accession>A0AAU7YHF3</accession>
<sequence>MLLTPSTELSQPRILHLHIINNSIYINNIEVISKYSVACLDIMHVLLAQFWQDFKNGLPAEKYKFLNINQLGERLGFNSEIHNLEYKIRRPLNRMIKAIKENLFEKLGIDCNDMIENVGWPGYSCKDHGYRLNPFILSLGAAKSTERSLSCL</sequence>
<name>A0AAU7YHF3_9RICK</name>
<dbReference type="AlphaFoldDB" id="A0AAU7YHF3"/>
<organism evidence="1">
    <name type="scientific">Wolbachia endosymbiont of Polyergus mexicanus</name>
    <dbReference type="NCBI Taxonomy" id="3171167"/>
    <lineage>
        <taxon>Bacteria</taxon>
        <taxon>Pseudomonadati</taxon>
        <taxon>Pseudomonadota</taxon>
        <taxon>Alphaproteobacteria</taxon>
        <taxon>Rickettsiales</taxon>
        <taxon>Anaplasmataceae</taxon>
        <taxon>Wolbachieae</taxon>
        <taxon>Wolbachia</taxon>
    </lineage>
</organism>
<gene>
    <name evidence="1" type="ORF">ABS808_00355</name>
</gene>
<proteinExistence type="predicted"/>
<protein>
    <submittedName>
        <fullName evidence="1">Uncharacterized protein</fullName>
    </submittedName>
</protein>
<dbReference type="EMBL" id="CP158586">
    <property type="protein sequence ID" value="XCA33332.1"/>
    <property type="molecule type" value="Genomic_DNA"/>
</dbReference>